<dbReference type="EMBL" id="BAAAZR010000003">
    <property type="protein sequence ID" value="GAA3802249.1"/>
    <property type="molecule type" value="Genomic_DNA"/>
</dbReference>
<gene>
    <name evidence="3" type="ORF">GCM10022226_22590</name>
</gene>
<sequence length="171" mass="19037">MTERFRISETRSTIAFEASGSLHPIHGEAGGLTGLVEAAVTDGRFDLATAPRLRIELPVERLRSGNPLYDTELRRRVDVRSYPRIAGEATGVEALAGPGRYRVRGDLTFHGVTRPVEGEIELSAPDERTLVIEGEQVFDVRDFGLRPPKMLMLRVNPEVKVRIHVVAEREP</sequence>
<evidence type="ECO:0000259" key="2">
    <source>
        <dbReference type="SMART" id="SM00867"/>
    </source>
</evidence>
<dbReference type="InterPro" id="IPR036761">
    <property type="entry name" value="TTHA0802/YceI-like_sf"/>
</dbReference>
<dbReference type="PANTHER" id="PTHR34406:SF1">
    <property type="entry name" value="PROTEIN YCEI"/>
    <property type="match status" value="1"/>
</dbReference>
<organism evidence="3 4">
    <name type="scientific">Sphaerisporangium flaviroseum</name>
    <dbReference type="NCBI Taxonomy" id="509199"/>
    <lineage>
        <taxon>Bacteria</taxon>
        <taxon>Bacillati</taxon>
        <taxon>Actinomycetota</taxon>
        <taxon>Actinomycetes</taxon>
        <taxon>Streptosporangiales</taxon>
        <taxon>Streptosporangiaceae</taxon>
        <taxon>Sphaerisporangium</taxon>
    </lineage>
</organism>
<dbReference type="SUPFAM" id="SSF101874">
    <property type="entry name" value="YceI-like"/>
    <property type="match status" value="1"/>
</dbReference>
<comment type="similarity">
    <text evidence="1">Belongs to the UPF0312 family.</text>
</comment>
<dbReference type="RefSeq" id="WP_344937660.1">
    <property type="nucleotide sequence ID" value="NZ_BAAAZR010000003.1"/>
</dbReference>
<evidence type="ECO:0000313" key="4">
    <source>
        <dbReference type="Proteomes" id="UP001500888"/>
    </source>
</evidence>
<proteinExistence type="inferred from homology"/>
<keyword evidence="4" id="KW-1185">Reference proteome</keyword>
<dbReference type="SMART" id="SM00867">
    <property type="entry name" value="YceI"/>
    <property type="match status" value="1"/>
</dbReference>
<dbReference type="InterPro" id="IPR007372">
    <property type="entry name" value="Lipid/polyisoprenoid-bd_YceI"/>
</dbReference>
<dbReference type="Proteomes" id="UP001500888">
    <property type="component" value="Unassembled WGS sequence"/>
</dbReference>
<evidence type="ECO:0000313" key="3">
    <source>
        <dbReference type="EMBL" id="GAA3802249.1"/>
    </source>
</evidence>
<feature type="domain" description="Lipid/polyisoprenoid-binding YceI-like" evidence="2">
    <location>
        <begin position="4"/>
        <end position="168"/>
    </location>
</feature>
<reference evidence="4" key="1">
    <citation type="journal article" date="2019" name="Int. J. Syst. Evol. Microbiol.">
        <title>The Global Catalogue of Microorganisms (GCM) 10K type strain sequencing project: providing services to taxonomists for standard genome sequencing and annotation.</title>
        <authorList>
            <consortium name="The Broad Institute Genomics Platform"/>
            <consortium name="The Broad Institute Genome Sequencing Center for Infectious Disease"/>
            <person name="Wu L."/>
            <person name="Ma J."/>
        </authorList>
    </citation>
    <scope>NUCLEOTIDE SEQUENCE [LARGE SCALE GENOMIC DNA]</scope>
    <source>
        <strain evidence="4">JCM 16908</strain>
    </source>
</reference>
<protein>
    <recommendedName>
        <fullName evidence="2">Lipid/polyisoprenoid-binding YceI-like domain-containing protein</fullName>
    </recommendedName>
</protein>
<dbReference type="Gene3D" id="2.40.128.110">
    <property type="entry name" value="Lipid/polyisoprenoid-binding, YceI-like"/>
    <property type="match status" value="1"/>
</dbReference>
<dbReference type="Pfam" id="PF04264">
    <property type="entry name" value="YceI"/>
    <property type="match status" value="1"/>
</dbReference>
<name>A0ABP7HZ24_9ACTN</name>
<dbReference type="PANTHER" id="PTHR34406">
    <property type="entry name" value="PROTEIN YCEI"/>
    <property type="match status" value="1"/>
</dbReference>
<accession>A0ABP7HZ24</accession>
<evidence type="ECO:0000256" key="1">
    <source>
        <dbReference type="ARBA" id="ARBA00008812"/>
    </source>
</evidence>
<comment type="caution">
    <text evidence="3">The sequence shown here is derived from an EMBL/GenBank/DDBJ whole genome shotgun (WGS) entry which is preliminary data.</text>
</comment>